<feature type="domain" description="Formyl transferase N-terminal" evidence="6">
    <location>
        <begin position="12"/>
        <end position="189"/>
    </location>
</feature>
<feature type="binding site" evidence="5">
    <location>
        <begin position="119"/>
        <end position="122"/>
    </location>
    <ligand>
        <name>(6S)-5,6,7,8-tetrahydrofolate</name>
        <dbReference type="ChEBI" id="CHEBI:57453"/>
    </ligand>
</feature>
<name>A0A1G2KSY6_9BACT</name>
<dbReference type="GO" id="GO:0004479">
    <property type="term" value="F:methionyl-tRNA formyltransferase activity"/>
    <property type="evidence" value="ECO:0007669"/>
    <property type="project" value="UniProtKB-UniRule"/>
</dbReference>
<organism evidence="8 9">
    <name type="scientific">Candidatus Sungbacteria bacterium RIFCSPHIGHO2_02_FULL_49_12</name>
    <dbReference type="NCBI Taxonomy" id="1802271"/>
    <lineage>
        <taxon>Bacteria</taxon>
        <taxon>Candidatus Sungiibacteriota</taxon>
    </lineage>
</organism>
<dbReference type="SUPFAM" id="SSF53328">
    <property type="entry name" value="Formyltransferase"/>
    <property type="match status" value="1"/>
</dbReference>
<dbReference type="Gene3D" id="3.40.50.12230">
    <property type="match status" value="1"/>
</dbReference>
<dbReference type="InterPro" id="IPR002376">
    <property type="entry name" value="Formyl_transf_N"/>
</dbReference>
<comment type="caution">
    <text evidence="8">The sequence shown here is derived from an EMBL/GenBank/DDBJ whole genome shotgun (WGS) entry which is preliminary data.</text>
</comment>
<dbReference type="PANTHER" id="PTHR11138:SF5">
    <property type="entry name" value="METHIONYL-TRNA FORMYLTRANSFERASE, MITOCHONDRIAL"/>
    <property type="match status" value="1"/>
</dbReference>
<sequence>MTHKLSINAPTRIIFFGTPEFSVPILTELASENNLELFLVTAPPRPFGRTQTLTPTAVSAAGAKLHLSILEPENPAADEFIEKIKELKPDLFVVAAYGKILSPVLLAIPKYGALNIHPSLLPKLRGPSPIEGAILAGLDETGVTIILMDALMDHGPIVAHEKIKILPSETRLSLSPRLADISSRLLMKTLPQWVAGKITPTDQQHDSATFTKILTRDDGRILWNRPAVELERQVRAYLGWPDSFFMWQRNNLMLRCKVESAHIILGPIAEKPIGAVWQGPDAPIAVQTIDGSLSIDRLWLEGKTSAPSAEFVNGYPDIIGAMLL</sequence>
<comment type="similarity">
    <text evidence="1 5">Belongs to the Fmt family.</text>
</comment>
<dbReference type="CDD" id="cd08646">
    <property type="entry name" value="FMT_core_Met-tRNA-FMT_N"/>
    <property type="match status" value="1"/>
</dbReference>
<dbReference type="AlphaFoldDB" id="A0A1G2KSY6"/>
<dbReference type="Proteomes" id="UP000177362">
    <property type="component" value="Unassembled WGS sequence"/>
</dbReference>
<dbReference type="InterPro" id="IPR036477">
    <property type="entry name" value="Formyl_transf_N_sf"/>
</dbReference>
<comment type="function">
    <text evidence="5">Attaches a formyl group to the free amino group of methionyl-tRNA(fMet). The formyl group appears to play a dual role in the initiator identity of N-formylmethionyl-tRNA by promoting its recognition by IF2 and preventing the misappropriation of this tRNA by the elongation apparatus.</text>
</comment>
<dbReference type="STRING" id="1802271.A3C11_00325"/>
<dbReference type="Pfam" id="PF00551">
    <property type="entry name" value="Formyl_trans_N"/>
    <property type="match status" value="1"/>
</dbReference>
<dbReference type="PROSITE" id="PS00373">
    <property type="entry name" value="GART"/>
    <property type="match status" value="1"/>
</dbReference>
<dbReference type="GO" id="GO:0005829">
    <property type="term" value="C:cytosol"/>
    <property type="evidence" value="ECO:0007669"/>
    <property type="project" value="TreeGrafter"/>
</dbReference>
<gene>
    <name evidence="5" type="primary">fmt</name>
    <name evidence="8" type="ORF">A3C11_00325</name>
</gene>
<dbReference type="CDD" id="cd08704">
    <property type="entry name" value="Met_tRNA_FMT_C"/>
    <property type="match status" value="1"/>
</dbReference>
<dbReference type="Pfam" id="PF02911">
    <property type="entry name" value="Formyl_trans_C"/>
    <property type="match status" value="1"/>
</dbReference>
<dbReference type="PANTHER" id="PTHR11138">
    <property type="entry name" value="METHIONYL-TRNA FORMYLTRANSFERASE"/>
    <property type="match status" value="1"/>
</dbReference>
<accession>A0A1G2KSY6</accession>
<dbReference type="InterPro" id="IPR044135">
    <property type="entry name" value="Met-tRNA-FMT_C"/>
</dbReference>
<evidence type="ECO:0000256" key="4">
    <source>
        <dbReference type="ARBA" id="ARBA00022917"/>
    </source>
</evidence>
<evidence type="ECO:0000256" key="2">
    <source>
        <dbReference type="ARBA" id="ARBA00012261"/>
    </source>
</evidence>
<comment type="catalytic activity">
    <reaction evidence="5">
        <text>L-methionyl-tRNA(fMet) + (6R)-10-formyltetrahydrofolate = N-formyl-L-methionyl-tRNA(fMet) + (6S)-5,6,7,8-tetrahydrofolate + H(+)</text>
        <dbReference type="Rhea" id="RHEA:24380"/>
        <dbReference type="Rhea" id="RHEA-COMP:9952"/>
        <dbReference type="Rhea" id="RHEA-COMP:9953"/>
        <dbReference type="ChEBI" id="CHEBI:15378"/>
        <dbReference type="ChEBI" id="CHEBI:57453"/>
        <dbReference type="ChEBI" id="CHEBI:78530"/>
        <dbReference type="ChEBI" id="CHEBI:78844"/>
        <dbReference type="ChEBI" id="CHEBI:195366"/>
        <dbReference type="EC" id="2.1.2.9"/>
    </reaction>
</comment>
<reference evidence="8 9" key="1">
    <citation type="journal article" date="2016" name="Nat. Commun.">
        <title>Thousands of microbial genomes shed light on interconnected biogeochemical processes in an aquifer system.</title>
        <authorList>
            <person name="Anantharaman K."/>
            <person name="Brown C.T."/>
            <person name="Hug L.A."/>
            <person name="Sharon I."/>
            <person name="Castelle C.J."/>
            <person name="Probst A.J."/>
            <person name="Thomas B.C."/>
            <person name="Singh A."/>
            <person name="Wilkins M.J."/>
            <person name="Karaoz U."/>
            <person name="Brodie E.L."/>
            <person name="Williams K.H."/>
            <person name="Hubbard S.S."/>
            <person name="Banfield J.F."/>
        </authorList>
    </citation>
    <scope>NUCLEOTIDE SEQUENCE [LARGE SCALE GENOMIC DNA]</scope>
</reference>
<evidence type="ECO:0000256" key="5">
    <source>
        <dbReference type="HAMAP-Rule" id="MF_00182"/>
    </source>
</evidence>
<dbReference type="InterPro" id="IPR001555">
    <property type="entry name" value="GART_AS"/>
</dbReference>
<dbReference type="EMBL" id="MHQJ01000009">
    <property type="protein sequence ID" value="OHA01722.1"/>
    <property type="molecule type" value="Genomic_DNA"/>
</dbReference>
<protein>
    <recommendedName>
        <fullName evidence="2 5">Methionyl-tRNA formyltransferase</fullName>
        <ecNumber evidence="2 5">2.1.2.9</ecNumber>
    </recommendedName>
</protein>
<evidence type="ECO:0000313" key="8">
    <source>
        <dbReference type="EMBL" id="OHA01722.1"/>
    </source>
</evidence>
<dbReference type="InterPro" id="IPR005794">
    <property type="entry name" value="Fmt"/>
</dbReference>
<evidence type="ECO:0000256" key="1">
    <source>
        <dbReference type="ARBA" id="ARBA00010699"/>
    </source>
</evidence>
<dbReference type="InterPro" id="IPR011034">
    <property type="entry name" value="Formyl_transferase-like_C_sf"/>
</dbReference>
<dbReference type="NCBIfam" id="TIGR00460">
    <property type="entry name" value="fmt"/>
    <property type="match status" value="1"/>
</dbReference>
<evidence type="ECO:0000259" key="7">
    <source>
        <dbReference type="Pfam" id="PF02911"/>
    </source>
</evidence>
<dbReference type="SUPFAM" id="SSF50486">
    <property type="entry name" value="FMT C-terminal domain-like"/>
    <property type="match status" value="1"/>
</dbReference>
<keyword evidence="3 5" id="KW-0808">Transferase</keyword>
<keyword evidence="4 5" id="KW-0648">Protein biosynthesis</keyword>
<dbReference type="EC" id="2.1.2.9" evidence="2 5"/>
<dbReference type="InterPro" id="IPR041711">
    <property type="entry name" value="Met-tRNA-FMT_N"/>
</dbReference>
<dbReference type="HAMAP" id="MF_00182">
    <property type="entry name" value="Formyl_trans"/>
    <property type="match status" value="1"/>
</dbReference>
<feature type="domain" description="Formyl transferase C-terminal" evidence="7">
    <location>
        <begin position="214"/>
        <end position="315"/>
    </location>
</feature>
<evidence type="ECO:0000259" key="6">
    <source>
        <dbReference type="Pfam" id="PF00551"/>
    </source>
</evidence>
<evidence type="ECO:0000256" key="3">
    <source>
        <dbReference type="ARBA" id="ARBA00022679"/>
    </source>
</evidence>
<proteinExistence type="inferred from homology"/>
<dbReference type="InterPro" id="IPR005793">
    <property type="entry name" value="Formyl_trans_C"/>
</dbReference>
<evidence type="ECO:0000313" key="9">
    <source>
        <dbReference type="Proteomes" id="UP000177362"/>
    </source>
</evidence>